<dbReference type="InterPro" id="IPR024688">
    <property type="entry name" value="Mac_dom"/>
</dbReference>
<evidence type="ECO:0000256" key="2">
    <source>
        <dbReference type="ARBA" id="ARBA00022679"/>
    </source>
</evidence>
<dbReference type="InterPro" id="IPR001451">
    <property type="entry name" value="Hexapep"/>
</dbReference>
<dbReference type="SUPFAM" id="SSF51161">
    <property type="entry name" value="Trimeric LpxA-like enzymes"/>
    <property type="match status" value="1"/>
</dbReference>
<dbReference type="OrthoDB" id="25818at2759"/>
<reference evidence="5 6" key="1">
    <citation type="journal article" date="2018" name="IMA Fungus">
        <title>IMA Genome-F 9: Draft genome sequence of Annulohypoxylon stygium, Aspergillus mulundensis, Berkeleyomyces basicola (syn. Thielaviopsis basicola), Ceratocystis smalleyi, two Cercospora beticola strains, Coleophoma cylindrospora, Fusarium fracticaudum, Phialophora cf. hyalina, and Morchella septimelata.</title>
        <authorList>
            <person name="Wingfield B.D."/>
            <person name="Bills G.F."/>
            <person name="Dong Y."/>
            <person name="Huang W."/>
            <person name="Nel W.J."/>
            <person name="Swalarsk-Parry B.S."/>
            <person name="Vaghefi N."/>
            <person name="Wilken P.M."/>
            <person name="An Z."/>
            <person name="de Beer Z.W."/>
            <person name="De Vos L."/>
            <person name="Chen L."/>
            <person name="Duong T.A."/>
            <person name="Gao Y."/>
            <person name="Hammerbacher A."/>
            <person name="Kikkert J.R."/>
            <person name="Li Y."/>
            <person name="Li H."/>
            <person name="Li K."/>
            <person name="Li Q."/>
            <person name="Liu X."/>
            <person name="Ma X."/>
            <person name="Naidoo K."/>
            <person name="Pethybridge S.J."/>
            <person name="Sun J."/>
            <person name="Steenkamp E.T."/>
            <person name="van der Nest M.A."/>
            <person name="van Wyk S."/>
            <person name="Wingfield M.J."/>
            <person name="Xiong C."/>
            <person name="Yue Q."/>
            <person name="Zhang X."/>
        </authorList>
    </citation>
    <scope>NUCLEOTIDE SEQUENCE [LARGE SCALE GENOMIC DNA]</scope>
    <source>
        <strain evidence="5 6">DSM 5745</strain>
    </source>
</reference>
<feature type="region of interest" description="Disordered" evidence="3">
    <location>
        <begin position="66"/>
        <end position="85"/>
    </location>
</feature>
<feature type="domain" description="Maltose/galactoside acetyltransferase" evidence="4">
    <location>
        <begin position="14"/>
        <end position="60"/>
    </location>
</feature>
<gene>
    <name evidence="5" type="ORF">DSM5745_10196</name>
</gene>
<sequence length="239" mass="25757">MVLTHINEEANLARMERGELYYAFTPNLVAARKRCSRVVSRMNNAGELTRREMAEFWKEITTDPTPIPLPASLPSTATPQDHEESEDTILQSYPWIERPIAIDYGYNVSVGKDVFINFNCVILDTCKVTIGSRTLIGPNVSLFSGTHPVDPDLRNGTHGPEYGGPITIGDDCWIAGNVVVLPGVTIGDGVTVGAGSVVTKDIPAFHVAAGNPARVLRKVERPASEGVGKTKDANSASKA</sequence>
<dbReference type="InterPro" id="IPR018357">
    <property type="entry name" value="Hexapep_transf_CS"/>
</dbReference>
<evidence type="ECO:0000256" key="3">
    <source>
        <dbReference type="SAM" id="MobiDB-lite"/>
    </source>
</evidence>
<name>A0A3D8QMR8_9EURO</name>
<dbReference type="Gene3D" id="2.160.10.10">
    <property type="entry name" value="Hexapeptide repeat proteins"/>
    <property type="match status" value="1"/>
</dbReference>
<dbReference type="GO" id="GO:0008374">
    <property type="term" value="F:O-acyltransferase activity"/>
    <property type="evidence" value="ECO:0007669"/>
    <property type="project" value="TreeGrafter"/>
</dbReference>
<dbReference type="STRING" id="1810919.A0A3D8QMR8"/>
<dbReference type="Proteomes" id="UP000256690">
    <property type="component" value="Unassembled WGS sequence"/>
</dbReference>
<dbReference type="PROSITE" id="PS00101">
    <property type="entry name" value="HEXAPEP_TRANSFERASES"/>
    <property type="match status" value="1"/>
</dbReference>
<organism evidence="5 6">
    <name type="scientific">Aspergillus mulundensis</name>
    <dbReference type="NCBI Taxonomy" id="1810919"/>
    <lineage>
        <taxon>Eukaryota</taxon>
        <taxon>Fungi</taxon>
        <taxon>Dikarya</taxon>
        <taxon>Ascomycota</taxon>
        <taxon>Pezizomycotina</taxon>
        <taxon>Eurotiomycetes</taxon>
        <taxon>Eurotiomycetidae</taxon>
        <taxon>Eurotiales</taxon>
        <taxon>Aspergillaceae</taxon>
        <taxon>Aspergillus</taxon>
        <taxon>Aspergillus subgen. Nidulantes</taxon>
    </lineage>
</organism>
<dbReference type="RefSeq" id="XP_026599274.1">
    <property type="nucleotide sequence ID" value="XM_026752212.1"/>
</dbReference>
<dbReference type="GO" id="GO:0016407">
    <property type="term" value="F:acetyltransferase activity"/>
    <property type="evidence" value="ECO:0007669"/>
    <property type="project" value="InterPro"/>
</dbReference>
<protein>
    <recommendedName>
        <fullName evidence="4">Maltose/galactoside acetyltransferase domain-containing protein</fullName>
    </recommendedName>
</protein>
<evidence type="ECO:0000259" key="4">
    <source>
        <dbReference type="Pfam" id="PF12464"/>
    </source>
</evidence>
<dbReference type="Pfam" id="PF12464">
    <property type="entry name" value="Mac"/>
    <property type="match status" value="1"/>
</dbReference>
<accession>A0A3D8QMR8</accession>
<comment type="caution">
    <text evidence="5">The sequence shown here is derived from an EMBL/GenBank/DDBJ whole genome shotgun (WGS) entry which is preliminary data.</text>
</comment>
<dbReference type="CDD" id="cd03357">
    <property type="entry name" value="LbH_MAT_GAT"/>
    <property type="match status" value="1"/>
</dbReference>
<dbReference type="Pfam" id="PF00132">
    <property type="entry name" value="Hexapep"/>
    <property type="match status" value="1"/>
</dbReference>
<dbReference type="PANTHER" id="PTHR23416:SF54">
    <property type="entry name" value="ACETYLTRANSFERASE, CYSE_LACA_LPXA_NODL FAMILY (AFU_ORTHOLOGUE AFUA_2G08430)-RELATED"/>
    <property type="match status" value="1"/>
</dbReference>
<proteinExistence type="inferred from homology"/>
<evidence type="ECO:0000313" key="6">
    <source>
        <dbReference type="Proteomes" id="UP000256690"/>
    </source>
</evidence>
<dbReference type="InterPro" id="IPR011004">
    <property type="entry name" value="Trimer_LpxA-like_sf"/>
</dbReference>
<feature type="region of interest" description="Disordered" evidence="3">
    <location>
        <begin position="219"/>
        <end position="239"/>
    </location>
</feature>
<keyword evidence="2" id="KW-0808">Transferase</keyword>
<dbReference type="PANTHER" id="PTHR23416">
    <property type="entry name" value="SIALIC ACID SYNTHASE-RELATED"/>
    <property type="match status" value="1"/>
</dbReference>
<keyword evidence="6" id="KW-1185">Reference proteome</keyword>
<dbReference type="InterPro" id="IPR051159">
    <property type="entry name" value="Hexapeptide_acetyltransf"/>
</dbReference>
<dbReference type="EMBL" id="PVWQ01000015">
    <property type="protein sequence ID" value="RDW63085.1"/>
    <property type="molecule type" value="Genomic_DNA"/>
</dbReference>
<dbReference type="AlphaFoldDB" id="A0A3D8QMR8"/>
<comment type="similarity">
    <text evidence="1">Belongs to the transferase hexapeptide repeat family.</text>
</comment>
<dbReference type="GeneID" id="38120566"/>
<evidence type="ECO:0000313" key="5">
    <source>
        <dbReference type="EMBL" id="RDW63085.1"/>
    </source>
</evidence>
<evidence type="ECO:0000256" key="1">
    <source>
        <dbReference type="ARBA" id="ARBA00007274"/>
    </source>
</evidence>
<feature type="compositionally biased region" description="Basic and acidic residues" evidence="3">
    <location>
        <begin position="219"/>
        <end position="232"/>
    </location>
</feature>